<dbReference type="RefSeq" id="WP_248354712.1">
    <property type="nucleotide sequence ID" value="NZ_AP025591.1"/>
</dbReference>
<organism evidence="3 4">
    <name type="scientific">Anaeromyxobacter oryzae</name>
    <dbReference type="NCBI Taxonomy" id="2918170"/>
    <lineage>
        <taxon>Bacteria</taxon>
        <taxon>Pseudomonadati</taxon>
        <taxon>Myxococcota</taxon>
        <taxon>Myxococcia</taxon>
        <taxon>Myxococcales</taxon>
        <taxon>Cystobacterineae</taxon>
        <taxon>Anaeromyxobacteraceae</taxon>
        <taxon>Anaeromyxobacter</taxon>
    </lineage>
</organism>
<dbReference type="InterPro" id="IPR013078">
    <property type="entry name" value="His_Pase_superF_clade-1"/>
</dbReference>
<dbReference type="PANTHER" id="PTHR48100">
    <property type="entry name" value="BROAD-SPECIFICITY PHOSPHATASE YOR283W-RELATED"/>
    <property type="match status" value="1"/>
</dbReference>
<evidence type="ECO:0000313" key="4">
    <source>
        <dbReference type="Proteomes" id="UP001162891"/>
    </source>
</evidence>
<gene>
    <name evidence="3" type="ORF">AMOR_46710</name>
</gene>
<dbReference type="SUPFAM" id="SSF53254">
    <property type="entry name" value="Phosphoglycerate mutase-like"/>
    <property type="match status" value="1"/>
</dbReference>
<dbReference type="PROSITE" id="PS00175">
    <property type="entry name" value="PG_MUTASE"/>
    <property type="match status" value="1"/>
</dbReference>
<dbReference type="CDD" id="cd07067">
    <property type="entry name" value="HP_PGM_like"/>
    <property type="match status" value="1"/>
</dbReference>
<reference evidence="4" key="1">
    <citation type="journal article" date="2022" name="Int. J. Syst. Evol. Microbiol.">
        <title>Anaeromyxobacter oryzae sp. nov., Anaeromyxobacter diazotrophicus sp. nov. and Anaeromyxobacter paludicola sp. nov., isolated from paddy soils.</title>
        <authorList>
            <person name="Itoh H."/>
            <person name="Xu Z."/>
            <person name="Mise K."/>
            <person name="Masuda Y."/>
            <person name="Ushijima N."/>
            <person name="Hayakawa C."/>
            <person name="Shiratori Y."/>
            <person name="Senoo K."/>
        </authorList>
    </citation>
    <scope>NUCLEOTIDE SEQUENCE [LARGE SCALE GENOMIC DNA]</scope>
    <source>
        <strain evidence="4">Red232</strain>
    </source>
</reference>
<evidence type="ECO:0008006" key="5">
    <source>
        <dbReference type="Google" id="ProtNLM"/>
    </source>
</evidence>
<dbReference type="InterPro" id="IPR001345">
    <property type="entry name" value="PG/BPGM_mutase_AS"/>
</dbReference>
<accession>A0ABM7X1K9</accession>
<dbReference type="EMBL" id="AP025591">
    <property type="protein sequence ID" value="BDG05675.1"/>
    <property type="molecule type" value="Genomic_DNA"/>
</dbReference>
<evidence type="ECO:0000256" key="2">
    <source>
        <dbReference type="ARBA" id="ARBA00023235"/>
    </source>
</evidence>
<dbReference type="SMART" id="SM00855">
    <property type="entry name" value="PGAM"/>
    <property type="match status" value="1"/>
</dbReference>
<evidence type="ECO:0000313" key="3">
    <source>
        <dbReference type="EMBL" id="BDG05675.1"/>
    </source>
</evidence>
<dbReference type="InterPro" id="IPR029033">
    <property type="entry name" value="His_PPase_superfam"/>
</dbReference>
<dbReference type="InterPro" id="IPR050275">
    <property type="entry name" value="PGM_Phosphatase"/>
</dbReference>
<dbReference type="Pfam" id="PF00300">
    <property type="entry name" value="His_Phos_1"/>
    <property type="match status" value="1"/>
</dbReference>
<protein>
    <recommendedName>
        <fullName evidence="5">Phosphoglycerate mutase</fullName>
    </recommendedName>
</protein>
<keyword evidence="4" id="KW-1185">Reference proteome</keyword>
<proteinExistence type="predicted"/>
<dbReference type="Gene3D" id="3.40.50.1240">
    <property type="entry name" value="Phosphoglycerate mutase-like"/>
    <property type="match status" value="1"/>
</dbReference>
<keyword evidence="2" id="KW-0413">Isomerase</keyword>
<name>A0ABM7X1K9_9BACT</name>
<keyword evidence="1" id="KW-0324">Glycolysis</keyword>
<dbReference type="PANTHER" id="PTHR48100:SF1">
    <property type="entry name" value="HISTIDINE PHOSPHATASE FAMILY PROTEIN-RELATED"/>
    <property type="match status" value="1"/>
</dbReference>
<dbReference type="Proteomes" id="UP001162891">
    <property type="component" value="Chromosome"/>
</dbReference>
<sequence>MPSTERHLLLVRHGETDWNAAGRWQGQTDVPLNATGRAQAFALAARLRAEGVRAIAASDLCRARGTAEIVGEALGLEVAFVDASLRERAYGSWEGLTRSECEARFPEEWARHVSDPRAPPPAGESTDALLARVVPAIHRAAERLESPAVLVTHGGVMRAFLAAALCAAPGPGPVAPPQFIPNGGVWRVRLVAGRVVGAAAHGTPY</sequence>
<evidence type="ECO:0000256" key="1">
    <source>
        <dbReference type="ARBA" id="ARBA00023152"/>
    </source>
</evidence>